<reference evidence="11" key="3">
    <citation type="submission" date="2015-06" db="UniProtKB">
        <authorList>
            <consortium name="EnsemblMetazoa"/>
        </authorList>
    </citation>
    <scope>IDENTIFICATION</scope>
</reference>
<dbReference type="GO" id="GO:0004553">
    <property type="term" value="F:hydrolase activity, hydrolyzing O-glycosyl compounds"/>
    <property type="evidence" value="ECO:0000318"/>
    <property type="project" value="GO_Central"/>
</dbReference>
<dbReference type="KEGG" id="hro:HELRODRAFT_76967"/>
<dbReference type="HOGENOM" id="CLU_006285_4_3_1"/>
<evidence type="ECO:0000256" key="1">
    <source>
        <dbReference type="ARBA" id="ARBA00006768"/>
    </source>
</evidence>
<dbReference type="CTD" id="20215367"/>
<proteinExistence type="inferred from homology"/>
<comment type="catalytic activity">
    <reaction evidence="4">
        <text>(5R)-5-O-[alpha-D-glucosyl-(1-&gt;2)-beta-D-galactosyl]-5-hydroxy-L-lysyl-[collagen] + H2O = (5R)-5-O-(beta-D-galactosyl)-5-hydroxy-L-lysyl-[collagen] + D-glucose</text>
        <dbReference type="Rhea" id="RHEA:11068"/>
        <dbReference type="Rhea" id="RHEA-COMP:12753"/>
        <dbReference type="Rhea" id="RHEA-COMP:12754"/>
        <dbReference type="ChEBI" id="CHEBI:4167"/>
        <dbReference type="ChEBI" id="CHEBI:15377"/>
        <dbReference type="ChEBI" id="CHEBI:133443"/>
        <dbReference type="ChEBI" id="CHEBI:133452"/>
        <dbReference type="EC" id="3.2.1.107"/>
    </reaction>
</comment>
<comment type="function">
    <text evidence="5">Catalyzes the hydrolysis of glucose from the disaccharide unit linked to hydroxylysine residues of collagen and collagen-like proteins.</text>
</comment>
<evidence type="ECO:0000256" key="3">
    <source>
        <dbReference type="ARBA" id="ARBA00023295"/>
    </source>
</evidence>
<dbReference type="SUPFAM" id="SSF48208">
    <property type="entry name" value="Six-hairpin glycosidases"/>
    <property type="match status" value="1"/>
</dbReference>
<evidence type="ECO:0000256" key="5">
    <source>
        <dbReference type="ARBA" id="ARBA00053339"/>
    </source>
</evidence>
<dbReference type="Gene3D" id="1.50.10.10">
    <property type="match status" value="1"/>
</dbReference>
<dbReference type="GO" id="GO:0047402">
    <property type="term" value="F:protein-glucosylgalactosylhydroxylysine glucosidase activity"/>
    <property type="evidence" value="ECO:0007669"/>
    <property type="project" value="UniProtKB-EC"/>
</dbReference>
<evidence type="ECO:0000313" key="11">
    <source>
        <dbReference type="EnsemblMetazoa" id="HelroP76967"/>
    </source>
</evidence>
<dbReference type="InterPro" id="IPR012341">
    <property type="entry name" value="6hp_glycosidase-like_sf"/>
</dbReference>
<evidence type="ECO:0000256" key="2">
    <source>
        <dbReference type="ARBA" id="ARBA00022801"/>
    </source>
</evidence>
<sequence>QTIHWIHDVIPNQLVLQKFERSKTWSYLTSVHFSKDVVLKAYKLGKALQRKNNDELRKIHEEKWLKLWKKGRIEMKGVSDNATRLTKAITSSLYNLLSSLPDFSNENNLFESQWKQKDLMESYLFTGLSPSGLSWGDRKDHKNMQAYRGHLFWDQETWMYPPLLMLHQSSAQLMLQARLRTMYTAGENAKIEGFVGMKYPWESALTGIEVSPDRECGIREIHINGDISLAVLQYLRVTDHNLTCQGNVPKLIIGIADYWLSRSVWNNSCLRFEISCVMPPDEYSRCVNNSAYTNVVARISLKLAFEVAECLKLPNSTVYENTFKRMYVPFDGELNYHPEYDGYVLGKIVKQADVVLLGFPLMYNMLPDVRRRDLEIYENVTSVKGPAMSDAMFTVGWLEVHEPDRARRSFEKMFDHVTGDFQVWTEVKGGHGAPNFITGMGGYLQSIIFGYFGIRIYRDKLLINPELPTDISSMALYGLDYKNCSLDIFVGDRNEMVIKWSGDVGCSRLLIVSPTERLRLSGSRKMTISKSSLYIRVIHERGTNDACFP</sequence>
<dbReference type="EnsemblMetazoa" id="HelroT76967">
    <property type="protein sequence ID" value="HelroP76967"/>
    <property type="gene ID" value="HelroG76967"/>
</dbReference>
<evidence type="ECO:0000256" key="7">
    <source>
        <dbReference type="ARBA" id="ARBA00071505"/>
    </source>
</evidence>
<comment type="similarity">
    <text evidence="1">Belongs to the glycosyl hydrolase 65 family.</text>
</comment>
<dbReference type="OMA" id="ATHDDEW"/>
<dbReference type="Pfam" id="PF03632">
    <property type="entry name" value="Glyco_hydro_65m"/>
    <property type="match status" value="1"/>
</dbReference>
<evidence type="ECO:0000313" key="10">
    <source>
        <dbReference type="EMBL" id="ESO07039.1"/>
    </source>
</evidence>
<dbReference type="InterPro" id="IPR005195">
    <property type="entry name" value="Glyco_hydro_65_M"/>
</dbReference>
<dbReference type="STRING" id="6412.T1G2R9"/>
<dbReference type="OrthoDB" id="200349at2759"/>
<dbReference type="InParanoid" id="T1G2R9"/>
<accession>T1G2R9</accession>
<dbReference type="PANTHER" id="PTHR11051:SF8">
    <property type="entry name" value="PROTEIN-GLUCOSYLGALACTOSYLHYDROXYLYSINE GLUCOSIDASE"/>
    <property type="match status" value="1"/>
</dbReference>
<dbReference type="InterPro" id="IPR008928">
    <property type="entry name" value="6-hairpin_glycosidase_sf"/>
</dbReference>
<gene>
    <name evidence="11" type="primary">20215367</name>
    <name evidence="10" type="ORF">HELRODRAFT_76967</name>
</gene>
<reference evidence="10 12" key="2">
    <citation type="journal article" date="2013" name="Nature">
        <title>Insights into bilaterian evolution from three spiralian genomes.</title>
        <authorList>
            <person name="Simakov O."/>
            <person name="Marletaz F."/>
            <person name="Cho S.J."/>
            <person name="Edsinger-Gonzales E."/>
            <person name="Havlak P."/>
            <person name="Hellsten U."/>
            <person name="Kuo D.H."/>
            <person name="Larsson T."/>
            <person name="Lv J."/>
            <person name="Arendt D."/>
            <person name="Savage R."/>
            <person name="Osoegawa K."/>
            <person name="de Jong P."/>
            <person name="Grimwood J."/>
            <person name="Chapman J.A."/>
            <person name="Shapiro H."/>
            <person name="Aerts A."/>
            <person name="Otillar R.P."/>
            <person name="Terry A.Y."/>
            <person name="Boore J.L."/>
            <person name="Grigoriev I.V."/>
            <person name="Lindberg D.R."/>
            <person name="Seaver E.C."/>
            <person name="Weisblat D.A."/>
            <person name="Putnam N.H."/>
            <person name="Rokhsar D.S."/>
        </authorList>
    </citation>
    <scope>NUCLEOTIDE SEQUENCE</scope>
</reference>
<dbReference type="FunFam" id="1.50.10.10:FF:000023">
    <property type="entry name" value="Protein-glucosylgalactosylhydroxylysine glucosidase"/>
    <property type="match status" value="1"/>
</dbReference>
<keyword evidence="3" id="KW-0326">Glycosidase</keyword>
<evidence type="ECO:0000313" key="12">
    <source>
        <dbReference type="Proteomes" id="UP000015101"/>
    </source>
</evidence>
<dbReference type="EC" id="3.2.1.107" evidence="6"/>
<dbReference type="AlphaFoldDB" id="T1G2R9"/>
<evidence type="ECO:0000256" key="4">
    <source>
        <dbReference type="ARBA" id="ARBA00051415"/>
    </source>
</evidence>
<dbReference type="RefSeq" id="XP_009015135.1">
    <property type="nucleotide sequence ID" value="XM_009016887.1"/>
</dbReference>
<dbReference type="Proteomes" id="UP000015101">
    <property type="component" value="Unassembled WGS sequence"/>
</dbReference>
<dbReference type="GO" id="GO:0005975">
    <property type="term" value="P:carbohydrate metabolic process"/>
    <property type="evidence" value="ECO:0000318"/>
    <property type="project" value="GO_Central"/>
</dbReference>
<organism evidence="11 12">
    <name type="scientific">Helobdella robusta</name>
    <name type="common">Californian leech</name>
    <dbReference type="NCBI Taxonomy" id="6412"/>
    <lineage>
        <taxon>Eukaryota</taxon>
        <taxon>Metazoa</taxon>
        <taxon>Spiralia</taxon>
        <taxon>Lophotrochozoa</taxon>
        <taxon>Annelida</taxon>
        <taxon>Clitellata</taxon>
        <taxon>Hirudinea</taxon>
        <taxon>Rhynchobdellida</taxon>
        <taxon>Glossiphoniidae</taxon>
        <taxon>Helobdella</taxon>
    </lineage>
</organism>
<protein>
    <recommendedName>
        <fullName evidence="7">Protein-glucosylgalactosylhydroxylysine glucosidase</fullName>
        <ecNumber evidence="6">3.2.1.107</ecNumber>
    </recommendedName>
    <alternativeName>
        <fullName evidence="8">Acid trehalase-like protein 1</fullName>
    </alternativeName>
</protein>
<evidence type="ECO:0000259" key="9">
    <source>
        <dbReference type="Pfam" id="PF03632"/>
    </source>
</evidence>
<dbReference type="GeneID" id="20215367"/>
<keyword evidence="2" id="KW-0378">Hydrolase</keyword>
<name>T1G2R9_HELRO</name>
<feature type="domain" description="Glycoside hydrolase family 65 central catalytic" evidence="9">
    <location>
        <begin position="145"/>
        <end position="344"/>
    </location>
</feature>
<dbReference type="EMBL" id="AMQM01003776">
    <property type="status" value="NOT_ANNOTATED_CDS"/>
    <property type="molecule type" value="Genomic_DNA"/>
</dbReference>
<keyword evidence="12" id="KW-1185">Reference proteome</keyword>
<reference evidence="12" key="1">
    <citation type="submission" date="2012-12" db="EMBL/GenBank/DDBJ databases">
        <authorList>
            <person name="Hellsten U."/>
            <person name="Grimwood J."/>
            <person name="Chapman J.A."/>
            <person name="Shapiro H."/>
            <person name="Aerts A."/>
            <person name="Otillar R.P."/>
            <person name="Terry A.Y."/>
            <person name="Boore J.L."/>
            <person name="Simakov O."/>
            <person name="Marletaz F."/>
            <person name="Cho S.-J."/>
            <person name="Edsinger-Gonzales E."/>
            <person name="Havlak P."/>
            <person name="Kuo D.-H."/>
            <person name="Larsson T."/>
            <person name="Lv J."/>
            <person name="Arendt D."/>
            <person name="Savage R."/>
            <person name="Osoegawa K."/>
            <person name="de Jong P."/>
            <person name="Lindberg D.R."/>
            <person name="Seaver E.C."/>
            <person name="Weisblat D.A."/>
            <person name="Putnam N.H."/>
            <person name="Grigoriev I.V."/>
            <person name="Rokhsar D.S."/>
        </authorList>
    </citation>
    <scope>NUCLEOTIDE SEQUENCE</scope>
</reference>
<dbReference type="eggNOG" id="KOG4125">
    <property type="taxonomic scope" value="Eukaryota"/>
</dbReference>
<evidence type="ECO:0000256" key="8">
    <source>
        <dbReference type="ARBA" id="ARBA00079982"/>
    </source>
</evidence>
<evidence type="ECO:0000256" key="6">
    <source>
        <dbReference type="ARBA" id="ARBA00066430"/>
    </source>
</evidence>
<dbReference type="EMBL" id="KB096275">
    <property type="protein sequence ID" value="ESO07039.1"/>
    <property type="molecule type" value="Genomic_DNA"/>
</dbReference>
<dbReference type="PANTHER" id="PTHR11051">
    <property type="entry name" value="GLYCOSYL HYDROLASE-RELATED"/>
    <property type="match status" value="1"/>
</dbReference>